<dbReference type="PANTHER" id="PTHR43214">
    <property type="entry name" value="TWO-COMPONENT RESPONSE REGULATOR"/>
    <property type="match status" value="1"/>
</dbReference>
<proteinExistence type="predicted"/>
<evidence type="ECO:0000313" key="5">
    <source>
        <dbReference type="EMBL" id="TQV83673.1"/>
    </source>
</evidence>
<evidence type="ECO:0000256" key="2">
    <source>
        <dbReference type="ARBA" id="ARBA00023125"/>
    </source>
</evidence>
<dbReference type="Proteomes" id="UP000315252">
    <property type="component" value="Unassembled WGS sequence"/>
</dbReference>
<dbReference type="Pfam" id="PF00196">
    <property type="entry name" value="GerE"/>
    <property type="match status" value="1"/>
</dbReference>
<dbReference type="EMBL" id="VHSH01000001">
    <property type="protein sequence ID" value="TQV83673.1"/>
    <property type="molecule type" value="Genomic_DNA"/>
</dbReference>
<dbReference type="InterPro" id="IPR000792">
    <property type="entry name" value="Tscrpt_reg_LuxR_C"/>
</dbReference>
<keyword evidence="6" id="KW-1185">Reference proteome</keyword>
<dbReference type="InterPro" id="IPR036388">
    <property type="entry name" value="WH-like_DNA-bd_sf"/>
</dbReference>
<evidence type="ECO:0000259" key="4">
    <source>
        <dbReference type="PROSITE" id="PS50110"/>
    </source>
</evidence>
<dbReference type="GO" id="GO:0000160">
    <property type="term" value="P:phosphorelay signal transduction system"/>
    <property type="evidence" value="ECO:0007669"/>
    <property type="project" value="InterPro"/>
</dbReference>
<feature type="modified residue" description="4-aspartylphosphate" evidence="3">
    <location>
        <position position="54"/>
    </location>
</feature>
<dbReference type="OrthoDB" id="5405146at2"/>
<dbReference type="InterPro" id="IPR016032">
    <property type="entry name" value="Sig_transdc_resp-reg_C-effctor"/>
</dbReference>
<comment type="caution">
    <text evidence="5">The sequence shown here is derived from an EMBL/GenBank/DDBJ whole genome shotgun (WGS) entry which is preliminary data.</text>
</comment>
<dbReference type="SMART" id="SM00448">
    <property type="entry name" value="REC"/>
    <property type="match status" value="1"/>
</dbReference>
<evidence type="ECO:0000256" key="3">
    <source>
        <dbReference type="PROSITE-ProRule" id="PRU00169"/>
    </source>
</evidence>
<dbReference type="RefSeq" id="WP_142894909.1">
    <property type="nucleotide sequence ID" value="NZ_ML660052.1"/>
</dbReference>
<dbReference type="InterPro" id="IPR058245">
    <property type="entry name" value="NreC/VraR/RcsB-like_REC"/>
</dbReference>
<dbReference type="InterPro" id="IPR001789">
    <property type="entry name" value="Sig_transdc_resp-reg_receiver"/>
</dbReference>
<evidence type="ECO:0000313" key="6">
    <source>
        <dbReference type="Proteomes" id="UP000315252"/>
    </source>
</evidence>
<evidence type="ECO:0000256" key="1">
    <source>
        <dbReference type="ARBA" id="ARBA00022553"/>
    </source>
</evidence>
<name>A0A545U2N6_9PROT</name>
<dbReference type="PANTHER" id="PTHR43214:SF43">
    <property type="entry name" value="TWO-COMPONENT RESPONSE REGULATOR"/>
    <property type="match status" value="1"/>
</dbReference>
<protein>
    <submittedName>
        <fullName evidence="5">Response regulator transcription factor</fullName>
    </submittedName>
</protein>
<dbReference type="Pfam" id="PF00072">
    <property type="entry name" value="Response_reg"/>
    <property type="match status" value="1"/>
</dbReference>
<gene>
    <name evidence="5" type="ORF">FKG95_03535</name>
</gene>
<dbReference type="SUPFAM" id="SSF46894">
    <property type="entry name" value="C-terminal effector domain of the bipartite response regulators"/>
    <property type="match status" value="1"/>
</dbReference>
<dbReference type="AlphaFoldDB" id="A0A545U2N6"/>
<accession>A0A545U2N6</accession>
<sequence length="248" mass="27968">MKILVTEDDPFHRAYLKEAVTRALPECDEVFEADDGKAAIAIVEDRDIHAVIMDLQMPNTNGVTAAKQIWRRHPSMRILFWSNYADEAYVRGVSRIVPQAAAYGYLLKSASEDRLELALRGVLREDQCIIDREIRGVQQRAENMLEGLTDSEFEVLMDISLGMMDKAIAARRNMSTRGVQSRLKHLYEKLGVDEREADSEFGPVFNSRTRAVAVAMERGLLNVNGLAALQDDLDRWRSVRASSARGRA</sequence>
<dbReference type="GO" id="GO:0006355">
    <property type="term" value="P:regulation of DNA-templated transcription"/>
    <property type="evidence" value="ECO:0007669"/>
    <property type="project" value="InterPro"/>
</dbReference>
<dbReference type="GO" id="GO:0003677">
    <property type="term" value="F:DNA binding"/>
    <property type="evidence" value="ECO:0007669"/>
    <property type="project" value="UniProtKB-KW"/>
</dbReference>
<dbReference type="Gene3D" id="3.40.50.2300">
    <property type="match status" value="1"/>
</dbReference>
<feature type="domain" description="Response regulatory" evidence="4">
    <location>
        <begin position="2"/>
        <end position="123"/>
    </location>
</feature>
<dbReference type="InterPro" id="IPR039420">
    <property type="entry name" value="WalR-like"/>
</dbReference>
<keyword evidence="1 3" id="KW-0597">Phosphoprotein</keyword>
<dbReference type="SMART" id="SM00421">
    <property type="entry name" value="HTH_LUXR"/>
    <property type="match status" value="1"/>
</dbReference>
<organism evidence="5 6">
    <name type="scientific">Denitrobaculum tricleocarpae</name>
    <dbReference type="NCBI Taxonomy" id="2591009"/>
    <lineage>
        <taxon>Bacteria</taxon>
        <taxon>Pseudomonadati</taxon>
        <taxon>Pseudomonadota</taxon>
        <taxon>Alphaproteobacteria</taxon>
        <taxon>Rhodospirillales</taxon>
        <taxon>Rhodospirillaceae</taxon>
        <taxon>Denitrobaculum</taxon>
    </lineage>
</organism>
<dbReference type="PROSITE" id="PS50110">
    <property type="entry name" value="RESPONSE_REGULATORY"/>
    <property type="match status" value="1"/>
</dbReference>
<dbReference type="Gene3D" id="1.10.10.10">
    <property type="entry name" value="Winged helix-like DNA-binding domain superfamily/Winged helix DNA-binding domain"/>
    <property type="match status" value="1"/>
</dbReference>
<dbReference type="CDD" id="cd17535">
    <property type="entry name" value="REC_NarL-like"/>
    <property type="match status" value="1"/>
</dbReference>
<dbReference type="InterPro" id="IPR011006">
    <property type="entry name" value="CheY-like_superfamily"/>
</dbReference>
<dbReference type="SUPFAM" id="SSF52172">
    <property type="entry name" value="CheY-like"/>
    <property type="match status" value="1"/>
</dbReference>
<keyword evidence="2" id="KW-0238">DNA-binding</keyword>
<reference evidence="5 6" key="1">
    <citation type="submission" date="2019-06" db="EMBL/GenBank/DDBJ databases">
        <title>Whole genome sequence for Rhodospirillaceae sp. R148.</title>
        <authorList>
            <person name="Wang G."/>
        </authorList>
    </citation>
    <scope>NUCLEOTIDE SEQUENCE [LARGE SCALE GENOMIC DNA]</scope>
    <source>
        <strain evidence="5 6">R148</strain>
    </source>
</reference>